<dbReference type="Proteomes" id="UP000775213">
    <property type="component" value="Unassembled WGS sequence"/>
</dbReference>
<organism evidence="1 2">
    <name type="scientific">Dendrobium chrysotoxum</name>
    <name type="common">Orchid</name>
    <dbReference type="NCBI Taxonomy" id="161865"/>
    <lineage>
        <taxon>Eukaryota</taxon>
        <taxon>Viridiplantae</taxon>
        <taxon>Streptophyta</taxon>
        <taxon>Embryophyta</taxon>
        <taxon>Tracheophyta</taxon>
        <taxon>Spermatophyta</taxon>
        <taxon>Magnoliopsida</taxon>
        <taxon>Liliopsida</taxon>
        <taxon>Asparagales</taxon>
        <taxon>Orchidaceae</taxon>
        <taxon>Epidendroideae</taxon>
        <taxon>Malaxideae</taxon>
        <taxon>Dendrobiinae</taxon>
        <taxon>Dendrobium</taxon>
    </lineage>
</organism>
<comment type="caution">
    <text evidence="1">The sequence shown here is derived from an EMBL/GenBank/DDBJ whole genome shotgun (WGS) entry which is preliminary data.</text>
</comment>
<reference evidence="1 2" key="1">
    <citation type="journal article" date="2021" name="Hortic Res">
        <title>Chromosome-scale assembly of the Dendrobium chrysotoxum genome enhances the understanding of orchid evolution.</title>
        <authorList>
            <person name="Zhang Y."/>
            <person name="Zhang G.Q."/>
            <person name="Zhang D."/>
            <person name="Liu X.D."/>
            <person name="Xu X.Y."/>
            <person name="Sun W.H."/>
            <person name="Yu X."/>
            <person name="Zhu X."/>
            <person name="Wang Z.W."/>
            <person name="Zhao X."/>
            <person name="Zhong W.Y."/>
            <person name="Chen H."/>
            <person name="Yin W.L."/>
            <person name="Huang T."/>
            <person name="Niu S.C."/>
            <person name="Liu Z.J."/>
        </authorList>
    </citation>
    <scope>NUCLEOTIDE SEQUENCE [LARGE SCALE GENOMIC DNA]</scope>
    <source>
        <strain evidence="1">Lindl</strain>
    </source>
</reference>
<dbReference type="AlphaFoldDB" id="A0AAV7HIR9"/>
<keyword evidence="2" id="KW-1185">Reference proteome</keyword>
<sequence>MTHMEEDKVPLNIIVINTNDLMQWMTIVTQMVHDSLSQPSENNSITSMDHYLRLFYDIQPPLFIGFN</sequence>
<accession>A0AAV7HIR9</accession>
<protein>
    <submittedName>
        <fullName evidence="1">Uncharacterized protein</fullName>
    </submittedName>
</protein>
<proteinExistence type="predicted"/>
<name>A0AAV7HIR9_DENCH</name>
<dbReference type="EMBL" id="JAGFBR010000004">
    <property type="protein sequence ID" value="KAH0467764.1"/>
    <property type="molecule type" value="Genomic_DNA"/>
</dbReference>
<evidence type="ECO:0000313" key="2">
    <source>
        <dbReference type="Proteomes" id="UP000775213"/>
    </source>
</evidence>
<evidence type="ECO:0000313" key="1">
    <source>
        <dbReference type="EMBL" id="KAH0467764.1"/>
    </source>
</evidence>
<gene>
    <name evidence="1" type="ORF">IEQ34_002797</name>
</gene>